<sequence>MKILASLLVVLAALPRPALAEEVLLAVASNFLTAAENLAEVFEATSDHSVVVAHGSTGALYAQIVSGAPYDVFLSADAERPRLLAASGLAADVRTYALGRLVLVSKAALDPGAVAEAFAGRRVALADPLVAPYGAAAISAMESLRLDTATFQPLLVTNVGQVATLFVTGNTDFAFLAEAQLPLLGAAEVTALDGRYPAIRQDAALLARSQANPAAAAFWAFLSSEAAAEIIAAKGYDLAE</sequence>
<organism evidence="5 6">
    <name type="scientific">Boseongicola aestuarii</name>
    <dbReference type="NCBI Taxonomy" id="1470561"/>
    <lineage>
        <taxon>Bacteria</taxon>
        <taxon>Pseudomonadati</taxon>
        <taxon>Pseudomonadota</taxon>
        <taxon>Alphaproteobacteria</taxon>
        <taxon>Rhodobacterales</taxon>
        <taxon>Paracoccaceae</taxon>
        <taxon>Boseongicola</taxon>
    </lineage>
</organism>
<dbReference type="InterPro" id="IPR050682">
    <property type="entry name" value="ModA/WtpA"/>
</dbReference>
<comment type="similarity">
    <text evidence="1">Belongs to the bacterial solute-binding protein ModA family.</text>
</comment>
<dbReference type="Proteomes" id="UP000201838">
    <property type="component" value="Unassembled WGS sequence"/>
</dbReference>
<proteinExistence type="inferred from homology"/>
<keyword evidence="2" id="KW-0479">Metal-binding</keyword>
<evidence type="ECO:0000256" key="2">
    <source>
        <dbReference type="ARBA" id="ARBA00022723"/>
    </source>
</evidence>
<dbReference type="EMBL" id="FXXQ01000001">
    <property type="protein sequence ID" value="SMX22224.1"/>
    <property type="molecule type" value="Genomic_DNA"/>
</dbReference>
<dbReference type="OrthoDB" id="9785015at2"/>
<feature type="signal peptide" evidence="4">
    <location>
        <begin position="1"/>
        <end position="20"/>
    </location>
</feature>
<dbReference type="PANTHER" id="PTHR30632">
    <property type="entry name" value="MOLYBDATE-BINDING PERIPLASMIC PROTEIN"/>
    <property type="match status" value="1"/>
</dbReference>
<feature type="chain" id="PRO_5013008900" evidence="4">
    <location>
        <begin position="21"/>
        <end position="240"/>
    </location>
</feature>
<evidence type="ECO:0000313" key="5">
    <source>
        <dbReference type="EMBL" id="SMX22224.1"/>
    </source>
</evidence>
<dbReference type="InterPro" id="IPR005950">
    <property type="entry name" value="ModA"/>
</dbReference>
<accession>A0A238IX18</accession>
<gene>
    <name evidence="5" type="ORF">BOA8489_00314</name>
</gene>
<dbReference type="Pfam" id="PF13531">
    <property type="entry name" value="SBP_bac_11"/>
    <property type="match status" value="1"/>
</dbReference>
<evidence type="ECO:0000313" key="6">
    <source>
        <dbReference type="Proteomes" id="UP000201838"/>
    </source>
</evidence>
<evidence type="ECO:0000256" key="4">
    <source>
        <dbReference type="SAM" id="SignalP"/>
    </source>
</evidence>
<dbReference type="Gene3D" id="3.40.190.10">
    <property type="entry name" value="Periplasmic binding protein-like II"/>
    <property type="match status" value="2"/>
</dbReference>
<reference evidence="5 6" key="1">
    <citation type="submission" date="2017-05" db="EMBL/GenBank/DDBJ databases">
        <authorList>
            <person name="Song R."/>
            <person name="Chenine A.L."/>
            <person name="Ruprecht R.M."/>
        </authorList>
    </citation>
    <scope>NUCLEOTIDE SEQUENCE [LARGE SCALE GENOMIC DNA]</scope>
    <source>
        <strain evidence="5 6">CECT 8489</strain>
    </source>
</reference>
<dbReference type="NCBIfam" id="TIGR01256">
    <property type="entry name" value="modA"/>
    <property type="match status" value="1"/>
</dbReference>
<dbReference type="GO" id="GO:0015689">
    <property type="term" value="P:molybdate ion transport"/>
    <property type="evidence" value="ECO:0007669"/>
    <property type="project" value="InterPro"/>
</dbReference>
<evidence type="ECO:0000256" key="3">
    <source>
        <dbReference type="ARBA" id="ARBA00022729"/>
    </source>
</evidence>
<dbReference type="SUPFAM" id="SSF53850">
    <property type="entry name" value="Periplasmic binding protein-like II"/>
    <property type="match status" value="1"/>
</dbReference>
<protein>
    <submittedName>
        <fullName evidence="5">Molybdate ABC transporter periplasmic molybdate-binding protein</fullName>
    </submittedName>
</protein>
<keyword evidence="6" id="KW-1185">Reference proteome</keyword>
<evidence type="ECO:0000256" key="1">
    <source>
        <dbReference type="ARBA" id="ARBA00009175"/>
    </source>
</evidence>
<dbReference type="RefSeq" id="WP_093972207.1">
    <property type="nucleotide sequence ID" value="NZ_FXXQ01000001.1"/>
</dbReference>
<dbReference type="GO" id="GO:0046872">
    <property type="term" value="F:metal ion binding"/>
    <property type="evidence" value="ECO:0007669"/>
    <property type="project" value="UniProtKB-KW"/>
</dbReference>
<dbReference type="AlphaFoldDB" id="A0A238IX18"/>
<name>A0A238IX18_9RHOB</name>
<dbReference type="PANTHER" id="PTHR30632:SF14">
    <property type="entry name" value="TUNGSTATE_MOLYBDATE_CHROMATE-BINDING PROTEIN MODA"/>
    <property type="match status" value="1"/>
</dbReference>
<dbReference type="GO" id="GO:0030973">
    <property type="term" value="F:molybdate ion binding"/>
    <property type="evidence" value="ECO:0007669"/>
    <property type="project" value="TreeGrafter"/>
</dbReference>
<keyword evidence="3 4" id="KW-0732">Signal</keyword>